<evidence type="ECO:0000313" key="2">
    <source>
        <dbReference type="Proteomes" id="UP000054928"/>
    </source>
</evidence>
<dbReference type="RefSeq" id="XP_024580899.1">
    <property type="nucleotide sequence ID" value="XM_024730642.2"/>
</dbReference>
<organism evidence="1 2">
    <name type="scientific">Plasmopara halstedii</name>
    <name type="common">Downy mildew of sunflower</name>
    <dbReference type="NCBI Taxonomy" id="4781"/>
    <lineage>
        <taxon>Eukaryota</taxon>
        <taxon>Sar</taxon>
        <taxon>Stramenopiles</taxon>
        <taxon>Oomycota</taxon>
        <taxon>Peronosporomycetes</taxon>
        <taxon>Peronosporales</taxon>
        <taxon>Peronosporaceae</taxon>
        <taxon>Plasmopara</taxon>
    </lineage>
</organism>
<accession>A0A0P1ATD4</accession>
<protein>
    <submittedName>
        <fullName evidence="1">Uncharacterized protein</fullName>
    </submittedName>
</protein>
<dbReference type="Proteomes" id="UP000054928">
    <property type="component" value="Unassembled WGS sequence"/>
</dbReference>
<evidence type="ECO:0000313" key="1">
    <source>
        <dbReference type="EMBL" id="CEG44530.1"/>
    </source>
</evidence>
<dbReference type="GeneID" id="36410323"/>
<dbReference type="EMBL" id="CCYD01001204">
    <property type="protein sequence ID" value="CEG44530.1"/>
    <property type="molecule type" value="Genomic_DNA"/>
</dbReference>
<keyword evidence="2" id="KW-1185">Reference proteome</keyword>
<reference evidence="2" key="1">
    <citation type="submission" date="2014-09" db="EMBL/GenBank/DDBJ databases">
        <authorList>
            <person name="Sharma Rahul"/>
            <person name="Thines Marco"/>
        </authorList>
    </citation>
    <scope>NUCLEOTIDE SEQUENCE [LARGE SCALE GENOMIC DNA]</scope>
</reference>
<dbReference type="AlphaFoldDB" id="A0A0P1ATD4"/>
<proteinExistence type="predicted"/>
<sequence>MNEGYFFQKMSLLHSCIVVTESLLALFGSKFTKRPQFTMSRNLLLTMRKLHKLNCNQTHWQLVRYNDVIEYWKIGNDSSDYDPRCCQVCKCLGVFVKQPQYAVLLSNNIQILHQLSLFRNYFVNLMLFH</sequence>
<name>A0A0P1ATD4_PLAHL</name>